<dbReference type="Proteomes" id="UP001521785">
    <property type="component" value="Unassembled WGS sequence"/>
</dbReference>
<gene>
    <name evidence="2" type="ORF">SLS60_004998</name>
</gene>
<keyword evidence="1" id="KW-1133">Transmembrane helix</keyword>
<keyword evidence="3" id="KW-1185">Reference proteome</keyword>
<name>A0ABR3RME6_9PLEO</name>
<organism evidence="2 3">
    <name type="scientific">Paraconiothyrium brasiliense</name>
    <dbReference type="NCBI Taxonomy" id="300254"/>
    <lineage>
        <taxon>Eukaryota</taxon>
        <taxon>Fungi</taxon>
        <taxon>Dikarya</taxon>
        <taxon>Ascomycota</taxon>
        <taxon>Pezizomycotina</taxon>
        <taxon>Dothideomycetes</taxon>
        <taxon>Pleosporomycetidae</taxon>
        <taxon>Pleosporales</taxon>
        <taxon>Massarineae</taxon>
        <taxon>Didymosphaeriaceae</taxon>
        <taxon>Paraconiothyrium</taxon>
    </lineage>
</organism>
<sequence length="320" mass="36087">MEATYKYDKVARSDTLPDPEYHPEPHSKTAIVFCLFAAVLFGFLTSTAWSWISHLPPSELTCGASVAEAQALGCKFDLLSTGWVPHQCFDEASEIEYREWIINTNHSGRGPFPYFKDKELSQPIDGIDALSKYDKIVYTTMEEHLAHCAQLMKRTLRAALSRSRMAGLNMDKDEDGAVITSEHIAHCVKILWTKDEYIKRYNYTSFIIPVTMVANEEVSRLVDDIVGNIELLLQREDALCAEFLACIIIVGSNTEPKFEVSSFPSAWQTKQVFNFKKQDGAAPILGPYVKVGSKLCQALRLYDDEVNAFSLPLRKIQDGR</sequence>
<evidence type="ECO:0000313" key="2">
    <source>
        <dbReference type="EMBL" id="KAL1605448.1"/>
    </source>
</evidence>
<dbReference type="InterPro" id="IPR053008">
    <property type="entry name" value="Phomopsin_biosynth_assoc"/>
</dbReference>
<evidence type="ECO:0000256" key="1">
    <source>
        <dbReference type="SAM" id="Phobius"/>
    </source>
</evidence>
<comment type="caution">
    <text evidence="2">The sequence shown here is derived from an EMBL/GenBank/DDBJ whole genome shotgun (WGS) entry which is preliminary data.</text>
</comment>
<dbReference type="EMBL" id="JAKJXO020000005">
    <property type="protein sequence ID" value="KAL1605448.1"/>
    <property type="molecule type" value="Genomic_DNA"/>
</dbReference>
<proteinExistence type="predicted"/>
<accession>A0ABR3RME6</accession>
<protein>
    <submittedName>
        <fullName evidence="2">Uncharacterized protein</fullName>
    </submittedName>
</protein>
<feature type="transmembrane region" description="Helical" evidence="1">
    <location>
        <begin position="30"/>
        <end position="52"/>
    </location>
</feature>
<evidence type="ECO:0000313" key="3">
    <source>
        <dbReference type="Proteomes" id="UP001521785"/>
    </source>
</evidence>
<dbReference type="PANTHER" id="PTHR35896">
    <property type="entry name" value="IG-LIKE DOMAIN-CONTAINING PROTEIN"/>
    <property type="match status" value="1"/>
</dbReference>
<keyword evidence="1" id="KW-0812">Transmembrane</keyword>
<keyword evidence="1" id="KW-0472">Membrane</keyword>
<dbReference type="PANTHER" id="PTHR35896:SF3">
    <property type="entry name" value="MAJOR FACILITATOR SUPERFAMILY TRANSPORTER"/>
    <property type="match status" value="1"/>
</dbReference>
<reference evidence="2 3" key="1">
    <citation type="submission" date="2024-02" db="EMBL/GenBank/DDBJ databases">
        <title>De novo assembly and annotation of 12 fungi associated with fruit tree decline syndrome in Ontario, Canada.</title>
        <authorList>
            <person name="Sulman M."/>
            <person name="Ellouze W."/>
            <person name="Ilyukhin E."/>
        </authorList>
    </citation>
    <scope>NUCLEOTIDE SEQUENCE [LARGE SCALE GENOMIC DNA]</scope>
    <source>
        <strain evidence="2 3">M42-189</strain>
    </source>
</reference>